<reference evidence="2" key="1">
    <citation type="submission" date="2023-07" db="EMBL/GenBank/DDBJ databases">
        <title>Two novel species in the genus Flavivirga.</title>
        <authorList>
            <person name="Kwon K."/>
        </authorList>
    </citation>
    <scope>NUCLEOTIDE SEQUENCE</scope>
    <source>
        <strain evidence="2">KCTC 52353</strain>
    </source>
</reference>
<gene>
    <name evidence="2" type="ORF">Q4Q35_00445</name>
</gene>
<sequence>MKTIQKWTWKVMFLLGILTVGLASCKDDDNEVSVIDGEEKESAWVQIFTTETPEGKVYYMKANEGLPAVLNISDALELGSDVSAKMHGEYVYIVNTSSSTITKWSVNKVTLEFKVEGILSFASTGIQASSTLVFLSEDQAFMSDLGEGVVLEWNPTKMEITEKYDVESALNGLSSDLTIYDGLGFALDGKVAWTVKYNLDICCENLLPEGGATVGVFDVSSGTLTYKKDDRLLVTDYKTFADENGNYYIQPHNQSGMYYEYFDINNTQSGAPFTLLRMDSSGNFDTTFELDYSELFPITYGGRISMIYGNKMVINYDEVTFPENYEARWDWWGDESINHTVVIDLETKEVNSFNAFADYSSIVYMGNFDGVNYFSAYNRGDNGWIVDVLKQNSIDNFTVVTTLVGTVTDIGKLW</sequence>
<evidence type="ECO:0000313" key="3">
    <source>
        <dbReference type="Proteomes" id="UP001176883"/>
    </source>
</evidence>
<dbReference type="PROSITE" id="PS51257">
    <property type="entry name" value="PROKAR_LIPOPROTEIN"/>
    <property type="match status" value="1"/>
</dbReference>
<comment type="caution">
    <text evidence="2">The sequence shown here is derived from an EMBL/GenBank/DDBJ whole genome shotgun (WGS) entry which is preliminary data.</text>
</comment>
<dbReference type="RefSeq" id="WP_303275947.1">
    <property type="nucleotide sequence ID" value="NZ_JAUOEK010000016.1"/>
</dbReference>
<feature type="chain" id="PRO_5046116449" description="DUF4374 domain-containing protein" evidence="1">
    <location>
        <begin position="26"/>
        <end position="414"/>
    </location>
</feature>
<dbReference type="EMBL" id="JAUOEK010000016">
    <property type="protein sequence ID" value="MDO5968263.1"/>
    <property type="molecule type" value="Genomic_DNA"/>
</dbReference>
<evidence type="ECO:0000256" key="1">
    <source>
        <dbReference type="SAM" id="SignalP"/>
    </source>
</evidence>
<keyword evidence="3" id="KW-1185">Reference proteome</keyword>
<dbReference type="Proteomes" id="UP001176883">
    <property type="component" value="Unassembled WGS sequence"/>
</dbReference>
<accession>A0ABT8W572</accession>
<evidence type="ECO:0008006" key="4">
    <source>
        <dbReference type="Google" id="ProtNLM"/>
    </source>
</evidence>
<protein>
    <recommendedName>
        <fullName evidence="4">DUF4374 domain-containing protein</fullName>
    </recommendedName>
</protein>
<evidence type="ECO:0000313" key="2">
    <source>
        <dbReference type="EMBL" id="MDO5968263.1"/>
    </source>
</evidence>
<proteinExistence type="predicted"/>
<name>A0ABT8W572_9FLAO</name>
<dbReference type="SUPFAM" id="SSF101898">
    <property type="entry name" value="NHL repeat"/>
    <property type="match status" value="1"/>
</dbReference>
<feature type="signal peptide" evidence="1">
    <location>
        <begin position="1"/>
        <end position="25"/>
    </location>
</feature>
<organism evidence="2 3">
    <name type="scientific">Flavivirga aquimarina</name>
    <dbReference type="NCBI Taxonomy" id="2027862"/>
    <lineage>
        <taxon>Bacteria</taxon>
        <taxon>Pseudomonadati</taxon>
        <taxon>Bacteroidota</taxon>
        <taxon>Flavobacteriia</taxon>
        <taxon>Flavobacteriales</taxon>
        <taxon>Flavobacteriaceae</taxon>
        <taxon>Flavivirga</taxon>
    </lineage>
</organism>
<keyword evidence="1" id="KW-0732">Signal</keyword>